<dbReference type="STRING" id="1524460.IX84_13070"/>
<dbReference type="EMBL" id="JPOS01000033">
    <property type="protein sequence ID" value="KGE87708.1"/>
    <property type="molecule type" value="Genomic_DNA"/>
</dbReference>
<keyword evidence="2" id="KW-0067">ATP-binding</keyword>
<protein>
    <recommendedName>
        <fullName evidence="3">Fido domain-containing protein</fullName>
    </recommendedName>
</protein>
<gene>
    <name evidence="4" type="ORF">IX84_13070</name>
</gene>
<dbReference type="InterPro" id="IPR003812">
    <property type="entry name" value="Fido"/>
</dbReference>
<dbReference type="Pfam" id="PF02661">
    <property type="entry name" value="Fic"/>
    <property type="match status" value="1"/>
</dbReference>
<comment type="caution">
    <text evidence="4">The sequence shown here is derived from an EMBL/GenBank/DDBJ whole genome shotgun (WGS) entry which is preliminary data.</text>
</comment>
<reference evidence="4 5" key="1">
    <citation type="journal article" date="2014" name="Int. J. Syst. Evol. Microbiol.">
        <title>Phaeodactylibacter xiamenensis gen. nov., sp. nov., a member of the family Saprospiraceae isolated from the marine alga Phaeodactylum tricornutum.</title>
        <authorList>
            <person name="Chen Z.Jr."/>
            <person name="Lei X."/>
            <person name="Lai Q."/>
            <person name="Li Y."/>
            <person name="Zhang B."/>
            <person name="Zhang J."/>
            <person name="Zhang H."/>
            <person name="Yang L."/>
            <person name="Zheng W."/>
            <person name="Tian Y."/>
            <person name="Yu Z."/>
            <person name="Xu H.Jr."/>
            <person name="Zheng T."/>
        </authorList>
    </citation>
    <scope>NUCLEOTIDE SEQUENCE [LARGE SCALE GENOMIC DNA]</scope>
    <source>
        <strain evidence="4 5">KD52</strain>
    </source>
</reference>
<organism evidence="4 5">
    <name type="scientific">Phaeodactylibacter xiamenensis</name>
    <dbReference type="NCBI Taxonomy" id="1524460"/>
    <lineage>
        <taxon>Bacteria</taxon>
        <taxon>Pseudomonadati</taxon>
        <taxon>Bacteroidota</taxon>
        <taxon>Saprospiria</taxon>
        <taxon>Saprospirales</taxon>
        <taxon>Haliscomenobacteraceae</taxon>
        <taxon>Phaeodactylibacter</taxon>
    </lineage>
</organism>
<dbReference type="PANTHER" id="PTHR13504">
    <property type="entry name" value="FIDO DOMAIN-CONTAINING PROTEIN DDB_G0283145"/>
    <property type="match status" value="1"/>
</dbReference>
<keyword evidence="2" id="KW-0547">Nucleotide-binding</keyword>
<dbReference type="InterPro" id="IPR036597">
    <property type="entry name" value="Fido-like_dom_sf"/>
</dbReference>
<evidence type="ECO:0000256" key="2">
    <source>
        <dbReference type="PIRSR" id="PIRSR640198-2"/>
    </source>
</evidence>
<keyword evidence="5" id="KW-1185">Reference proteome</keyword>
<dbReference type="InterPro" id="IPR040198">
    <property type="entry name" value="Fido_containing"/>
</dbReference>
<dbReference type="RefSeq" id="WP_044220982.1">
    <property type="nucleotide sequence ID" value="NZ_JBKAGJ010000023.1"/>
</dbReference>
<accession>A0A098S7T4</accession>
<dbReference type="Proteomes" id="UP000029736">
    <property type="component" value="Unassembled WGS sequence"/>
</dbReference>
<proteinExistence type="predicted"/>
<dbReference type="AlphaFoldDB" id="A0A098S7T4"/>
<evidence type="ECO:0000313" key="4">
    <source>
        <dbReference type="EMBL" id="KGE87708.1"/>
    </source>
</evidence>
<feature type="domain" description="Fido" evidence="3">
    <location>
        <begin position="1"/>
        <end position="76"/>
    </location>
</feature>
<evidence type="ECO:0000256" key="1">
    <source>
        <dbReference type="PIRSR" id="PIRSR640198-1"/>
    </source>
</evidence>
<feature type="binding site" evidence="2">
    <location>
        <begin position="22"/>
        <end position="29"/>
    </location>
    <ligand>
        <name>ATP</name>
        <dbReference type="ChEBI" id="CHEBI:30616"/>
    </ligand>
</feature>
<dbReference type="Gene3D" id="1.10.3290.10">
    <property type="entry name" value="Fido-like domain"/>
    <property type="match status" value="1"/>
</dbReference>
<dbReference type="GO" id="GO:0005524">
    <property type="term" value="F:ATP binding"/>
    <property type="evidence" value="ECO:0007669"/>
    <property type="project" value="UniProtKB-KW"/>
</dbReference>
<dbReference type="PANTHER" id="PTHR13504:SF38">
    <property type="entry name" value="FIDO DOMAIN-CONTAINING PROTEIN"/>
    <property type="match status" value="1"/>
</dbReference>
<sequence>MNPIARAIYMMFLVSEVHPFDDGNGRIARIMMNAELVHGGSSKIIIPTVYRDDYMLALRRLTRQRDASVFVRMMERASAFSHWLEPVDWEGMHTQLKSASAYGEPDQDGAVLRWAEG</sequence>
<feature type="active site" evidence="1">
    <location>
        <position position="18"/>
    </location>
</feature>
<evidence type="ECO:0000259" key="3">
    <source>
        <dbReference type="PROSITE" id="PS51459"/>
    </source>
</evidence>
<evidence type="ECO:0000313" key="5">
    <source>
        <dbReference type="Proteomes" id="UP000029736"/>
    </source>
</evidence>
<dbReference type="OrthoDB" id="9814400at2"/>
<name>A0A098S7T4_9BACT</name>
<dbReference type="PROSITE" id="PS51459">
    <property type="entry name" value="FIDO"/>
    <property type="match status" value="1"/>
</dbReference>
<dbReference type="SUPFAM" id="SSF140931">
    <property type="entry name" value="Fic-like"/>
    <property type="match status" value="1"/>
</dbReference>